<dbReference type="CDD" id="cd00038">
    <property type="entry name" value="CAP_ED"/>
    <property type="match status" value="2"/>
</dbReference>
<dbReference type="Pfam" id="PF00027">
    <property type="entry name" value="cNMP_binding"/>
    <property type="match status" value="2"/>
</dbReference>
<sequence>MNNKEKLAKYKEKVNQVIQKMVYELFKHQPDNYVDWMIEYLQLTRLSKHSRESLIVEYNVSSDEEAFEDIDQLPQPSGNTKVFRSSVSAEVFGIHNKKENFQPRVIQKTEEQKKQIQEKLMKVFMFQALGENEKKIVVDAMEEKHFGQNEWVIKQGDDGNELYIVFSGELNCYRKMNSQDTEPKFLKEYSAGDMFGELALLYNAPRAASIQAKNDAVLFALDRSTFNNIVKDATIKKREQYEEVLSKVELLQSMDAYEKTQVCDGLKEANYSAGEIIIREGEEGDKFYMVAEGNLIAYREVDGQQEEVLRYKTGDYFGELALIHKVPRQATVKAETDCNVVYLDNNSFIRLLGPVANILKRNAEAYKKFIKN</sequence>
<dbReference type="PROSITE" id="PS50042">
    <property type="entry name" value="CNMP_BINDING_3"/>
    <property type="match status" value="2"/>
</dbReference>
<evidence type="ECO:0000256" key="6">
    <source>
        <dbReference type="ARBA" id="ARBA00022741"/>
    </source>
</evidence>
<dbReference type="GO" id="GO:0030552">
    <property type="term" value="F:cAMP binding"/>
    <property type="evidence" value="ECO:0007669"/>
    <property type="project" value="UniProtKB-KW"/>
</dbReference>
<feature type="domain" description="Cyclic nucleotide-binding" evidence="8">
    <location>
        <begin position="125"/>
        <end position="247"/>
    </location>
</feature>
<dbReference type="GO" id="GO:0005829">
    <property type="term" value="C:cytosol"/>
    <property type="evidence" value="ECO:0007669"/>
    <property type="project" value="TreeGrafter"/>
</dbReference>
<dbReference type="GO" id="GO:0004862">
    <property type="term" value="F:cAMP-dependent protein kinase inhibitor activity"/>
    <property type="evidence" value="ECO:0007669"/>
    <property type="project" value="TreeGrafter"/>
</dbReference>
<comment type="similarity">
    <text evidence="1">Belongs to the cAMP-dependent kinase regulatory chain family.</text>
</comment>
<dbReference type="InterPro" id="IPR000595">
    <property type="entry name" value="cNMP-bd_dom"/>
</dbReference>
<dbReference type="GO" id="GO:0034236">
    <property type="term" value="F:protein kinase A catalytic subunit binding"/>
    <property type="evidence" value="ECO:0007669"/>
    <property type="project" value="TreeGrafter"/>
</dbReference>
<gene>
    <name evidence="9" type="ORF">PPENT_87.1.T1460066</name>
</gene>
<dbReference type="InterPro" id="IPR050503">
    <property type="entry name" value="cAMP-dep_PK_reg_su-like"/>
</dbReference>
<dbReference type="Proteomes" id="UP000689195">
    <property type="component" value="Unassembled WGS sequence"/>
</dbReference>
<dbReference type="EMBL" id="CAJJDO010000146">
    <property type="protein sequence ID" value="CAD8207129.1"/>
    <property type="molecule type" value="Genomic_DNA"/>
</dbReference>
<evidence type="ECO:0000259" key="8">
    <source>
        <dbReference type="PROSITE" id="PS50042"/>
    </source>
</evidence>
<protein>
    <recommendedName>
        <fullName evidence="2">cAMP-dependent protein kinase regulatory subunit</fullName>
    </recommendedName>
</protein>
<dbReference type="GO" id="GO:0005952">
    <property type="term" value="C:cAMP-dependent protein kinase complex"/>
    <property type="evidence" value="ECO:0007669"/>
    <property type="project" value="InterPro"/>
</dbReference>
<proteinExistence type="inferred from homology"/>
<evidence type="ECO:0000256" key="4">
    <source>
        <dbReference type="ARBA" id="ARBA00022566"/>
    </source>
</evidence>
<dbReference type="FunFam" id="2.60.120.10:FF:000006">
    <property type="entry name" value="cAMP-dependent protein kinase type I-alpha regulatory subunit"/>
    <property type="match status" value="1"/>
</dbReference>
<keyword evidence="3" id="KW-0597">Phosphoprotein</keyword>
<evidence type="ECO:0000313" key="10">
    <source>
        <dbReference type="Proteomes" id="UP000689195"/>
    </source>
</evidence>
<dbReference type="InterPro" id="IPR018488">
    <property type="entry name" value="cNMP-bd_CS"/>
</dbReference>
<keyword evidence="7" id="KW-0114">cAMP</keyword>
<evidence type="ECO:0000256" key="3">
    <source>
        <dbReference type="ARBA" id="ARBA00022553"/>
    </source>
</evidence>
<evidence type="ECO:0000256" key="2">
    <source>
        <dbReference type="ARBA" id="ARBA00020355"/>
    </source>
</evidence>
<reference evidence="9" key="1">
    <citation type="submission" date="2021-01" db="EMBL/GenBank/DDBJ databases">
        <authorList>
            <consortium name="Genoscope - CEA"/>
            <person name="William W."/>
        </authorList>
    </citation>
    <scope>NUCLEOTIDE SEQUENCE</scope>
</reference>
<dbReference type="PANTHER" id="PTHR11635:SF152">
    <property type="entry name" value="CAMP-DEPENDENT PROTEIN KINASE TYPE I REGULATORY SUBUNIT-RELATED"/>
    <property type="match status" value="1"/>
</dbReference>
<dbReference type="AlphaFoldDB" id="A0A8S1XZP3"/>
<organism evidence="9 10">
    <name type="scientific">Paramecium pentaurelia</name>
    <dbReference type="NCBI Taxonomy" id="43138"/>
    <lineage>
        <taxon>Eukaryota</taxon>
        <taxon>Sar</taxon>
        <taxon>Alveolata</taxon>
        <taxon>Ciliophora</taxon>
        <taxon>Intramacronucleata</taxon>
        <taxon>Oligohymenophorea</taxon>
        <taxon>Peniculida</taxon>
        <taxon>Parameciidae</taxon>
        <taxon>Paramecium</taxon>
    </lineage>
</organism>
<feature type="domain" description="Cyclic nucleotide-binding" evidence="8">
    <location>
        <begin position="250"/>
        <end position="369"/>
    </location>
</feature>
<dbReference type="GO" id="GO:0033554">
    <property type="term" value="P:cellular response to stress"/>
    <property type="evidence" value="ECO:0007669"/>
    <property type="project" value="UniProtKB-ARBA"/>
</dbReference>
<keyword evidence="6" id="KW-0547">Nucleotide-binding</keyword>
<dbReference type="OrthoDB" id="417078at2759"/>
<dbReference type="PIRSF" id="PIRSF000548">
    <property type="entry name" value="PK_regulatory"/>
    <property type="match status" value="1"/>
</dbReference>
<dbReference type="PANTHER" id="PTHR11635">
    <property type="entry name" value="CAMP-DEPENDENT PROTEIN KINASE REGULATORY CHAIN"/>
    <property type="match status" value="1"/>
</dbReference>
<comment type="caution">
    <text evidence="9">The sequence shown here is derived from an EMBL/GenBank/DDBJ whole genome shotgun (WGS) entry which is preliminary data.</text>
</comment>
<dbReference type="FunFam" id="2.60.120.10:FF:000039">
    <property type="entry name" value="cAMP-dependent protein kinase regulatory subunit"/>
    <property type="match status" value="1"/>
</dbReference>
<dbReference type="SMART" id="SM00100">
    <property type="entry name" value="cNMP"/>
    <property type="match status" value="2"/>
</dbReference>
<keyword evidence="5" id="KW-0677">Repeat</keyword>
<evidence type="ECO:0000256" key="7">
    <source>
        <dbReference type="ARBA" id="ARBA00023149"/>
    </source>
</evidence>
<accession>A0A8S1XZP3</accession>
<evidence type="ECO:0000256" key="1">
    <source>
        <dbReference type="ARBA" id="ARBA00005753"/>
    </source>
</evidence>
<keyword evidence="10" id="KW-1185">Reference proteome</keyword>
<evidence type="ECO:0000256" key="5">
    <source>
        <dbReference type="ARBA" id="ARBA00022737"/>
    </source>
</evidence>
<keyword evidence="4" id="KW-0116">cAMP-binding</keyword>
<name>A0A8S1XZP3_9CILI</name>
<dbReference type="PROSITE" id="PS00888">
    <property type="entry name" value="CNMP_BINDING_1"/>
    <property type="match status" value="2"/>
</dbReference>
<dbReference type="PROSITE" id="PS00889">
    <property type="entry name" value="CNMP_BINDING_2"/>
    <property type="match status" value="2"/>
</dbReference>
<dbReference type="InterPro" id="IPR012198">
    <property type="entry name" value="cAMP_dep_PK_reg_su"/>
</dbReference>
<evidence type="ECO:0000313" key="9">
    <source>
        <dbReference type="EMBL" id="CAD8207129.1"/>
    </source>
</evidence>